<feature type="region of interest" description="Disordered" evidence="2">
    <location>
        <begin position="28"/>
        <end position="52"/>
    </location>
</feature>
<comment type="similarity">
    <text evidence="1">Belongs to the small heat shock protein (HSP20) family.</text>
</comment>
<evidence type="ECO:0000256" key="1">
    <source>
        <dbReference type="PROSITE-ProRule" id="PRU00285"/>
    </source>
</evidence>
<dbReference type="FunFam" id="2.60.40.790:FF:000049">
    <property type="entry name" value="Increased DNA methylation 3"/>
    <property type="match status" value="1"/>
</dbReference>
<dbReference type="AlphaFoldDB" id="A0A9Q0J7C4"/>
<evidence type="ECO:0000256" key="2">
    <source>
        <dbReference type="SAM" id="MobiDB-lite"/>
    </source>
</evidence>
<dbReference type="CDD" id="cd06464">
    <property type="entry name" value="ACD_sHsps-like"/>
    <property type="match status" value="1"/>
</dbReference>
<evidence type="ECO:0000313" key="4">
    <source>
        <dbReference type="EMBL" id="KAJ4830310.1"/>
    </source>
</evidence>
<dbReference type="OrthoDB" id="845051at2759"/>
<protein>
    <recommendedName>
        <fullName evidence="3">SHSP domain-containing protein</fullName>
    </recommendedName>
</protein>
<reference evidence="4" key="1">
    <citation type="submission" date="2022-02" db="EMBL/GenBank/DDBJ databases">
        <authorList>
            <person name="Henning P.M."/>
            <person name="McCubbin A.G."/>
            <person name="Shore J.S."/>
        </authorList>
    </citation>
    <scope>NUCLEOTIDE SEQUENCE</scope>
    <source>
        <strain evidence="4">F60SS</strain>
        <tissue evidence="4">Leaves</tissue>
    </source>
</reference>
<reference evidence="4" key="2">
    <citation type="journal article" date="2023" name="Plants (Basel)">
        <title>Annotation of the Turnera subulata (Passifloraceae) Draft Genome Reveals the S-Locus Evolved after the Divergence of Turneroideae from Passifloroideae in a Stepwise Manner.</title>
        <authorList>
            <person name="Henning P.M."/>
            <person name="Roalson E.H."/>
            <person name="Mir W."/>
            <person name="McCubbin A.G."/>
            <person name="Shore J.S."/>
        </authorList>
    </citation>
    <scope>NUCLEOTIDE SEQUENCE</scope>
    <source>
        <strain evidence="4">F60SS</strain>
    </source>
</reference>
<accession>A0A9Q0J7C4</accession>
<dbReference type="InterPro" id="IPR008978">
    <property type="entry name" value="HSP20-like_chaperone"/>
</dbReference>
<feature type="domain" description="SHSP" evidence="3">
    <location>
        <begin position="85"/>
        <end position="214"/>
    </location>
</feature>
<dbReference type="InterPro" id="IPR039321">
    <property type="entry name" value="IDM2/3-like"/>
</dbReference>
<dbReference type="PANTHER" id="PTHR34661">
    <property type="entry name" value="INCREASED DNA METHYLATION 3"/>
    <property type="match status" value="1"/>
</dbReference>
<dbReference type="PANTHER" id="PTHR34661:SF8">
    <property type="entry name" value="ALPHA-CRYSTALLIN DOMAIN-CONTAINING PROTEIN 22.3"/>
    <property type="match status" value="1"/>
</dbReference>
<dbReference type="SUPFAM" id="SSF49764">
    <property type="entry name" value="HSP20-like chaperones"/>
    <property type="match status" value="1"/>
</dbReference>
<organism evidence="4 5">
    <name type="scientific">Turnera subulata</name>
    <dbReference type="NCBI Taxonomy" id="218843"/>
    <lineage>
        <taxon>Eukaryota</taxon>
        <taxon>Viridiplantae</taxon>
        <taxon>Streptophyta</taxon>
        <taxon>Embryophyta</taxon>
        <taxon>Tracheophyta</taxon>
        <taxon>Spermatophyta</taxon>
        <taxon>Magnoliopsida</taxon>
        <taxon>eudicotyledons</taxon>
        <taxon>Gunneridae</taxon>
        <taxon>Pentapetalae</taxon>
        <taxon>rosids</taxon>
        <taxon>fabids</taxon>
        <taxon>Malpighiales</taxon>
        <taxon>Passifloraceae</taxon>
        <taxon>Turnera</taxon>
    </lineage>
</organism>
<name>A0A9Q0J7C4_9ROSI</name>
<dbReference type="PROSITE" id="PS01031">
    <property type="entry name" value="SHSP"/>
    <property type="match status" value="1"/>
</dbReference>
<evidence type="ECO:0000259" key="3">
    <source>
        <dbReference type="PROSITE" id="PS01031"/>
    </source>
</evidence>
<keyword evidence="5" id="KW-1185">Reference proteome</keyword>
<proteinExistence type="inferred from homology"/>
<dbReference type="Proteomes" id="UP001141552">
    <property type="component" value="Unassembled WGS sequence"/>
</dbReference>
<gene>
    <name evidence="4" type="ORF">Tsubulata_018247</name>
</gene>
<dbReference type="Gene3D" id="2.60.40.790">
    <property type="match status" value="1"/>
</dbReference>
<feature type="region of interest" description="Disordered" evidence="2">
    <location>
        <begin position="200"/>
        <end position="224"/>
    </location>
</feature>
<sequence length="224" mass="23754">MDSRSSAMGRVDNKPVIAVTPLNSMPYIGPDVPPGPSDNAPLPTDTNPTEKVGPSLVFFPSHVSKTESDNIMVSGLSGVKLTGAAATGSIGPTVGMMDIGESEDSYMFRVSLPGVSRNEKDFNWDIQPDGKVTIKGVTTTGERIVCKYSQIFKMQTQNLCAPGHFSITFRLPGPVDHQKFSGCFGIDGMLEVIVKKAGSTSISKQGVADPLKNPLQKGAPGKKK</sequence>
<dbReference type="InterPro" id="IPR002068">
    <property type="entry name" value="A-crystallin/Hsp20_dom"/>
</dbReference>
<evidence type="ECO:0000313" key="5">
    <source>
        <dbReference type="Proteomes" id="UP001141552"/>
    </source>
</evidence>
<comment type="caution">
    <text evidence="4">The sequence shown here is derived from an EMBL/GenBank/DDBJ whole genome shotgun (WGS) entry which is preliminary data.</text>
</comment>
<dbReference type="GO" id="GO:0005634">
    <property type="term" value="C:nucleus"/>
    <property type="evidence" value="ECO:0007669"/>
    <property type="project" value="TreeGrafter"/>
</dbReference>
<dbReference type="EMBL" id="JAKUCV010005674">
    <property type="protein sequence ID" value="KAJ4830310.1"/>
    <property type="molecule type" value="Genomic_DNA"/>
</dbReference>